<dbReference type="eggNOG" id="COG0683">
    <property type="taxonomic scope" value="Bacteria"/>
</dbReference>
<dbReference type="STRING" id="319236.BST91_02575"/>
<dbReference type="PROSITE" id="PS51782">
    <property type="entry name" value="LYSM"/>
    <property type="match status" value="3"/>
</dbReference>
<sequence>MKHFIYSLLIICLAFAKASCASAQTYKKHTVDQGETLYSITQLYDVTEDALVQLNPDLKSGLKMGAVLLIPEKSGKQENSRIEKYITHKVKRKDNLFRLAQKYGIDELDIKEANKELYSKPLKRGDKIRIPVFTEEQKQQVTQDNSPITLVDGQYKVLPKDTKYGIATRYGIKVKELEKLNDGLDNLQPGMIITVPKKNTVENEGSTDASKFVTYTVPAKMGMYSLTRLAGISEDSIISLNPDVKEGLKVGMQLKLPARVNLDNGLSGNGINTNRLYSNLRDSIVNYDQQRIAVMLPLSLHKITEEQSQDDRLQADRTLRRALDFYSGMQVARDSAKKLGIDVNFDLYDTRKSLDRTKSILNQTDFSNYNTIIGPLMGKNVVEVAKHVKGDNIPVVSPLTTTDVRLYKNLFQSRPVDELYIEKMQKYILSIKEGKNIIIVTDNTKPELKNLFANLVPEAKLLIPNQKKNYIFSRHYFDALDKEKENLVILAVDNVGFITDAVSNYSAKADDFKITMIGMDNYEDMDLSNTRLAQLNYIYPKMNRDSGGDTAFAKRIIEHTIFHPMSMQQEDLM</sequence>
<evidence type="ECO:0000256" key="1">
    <source>
        <dbReference type="SAM" id="SignalP"/>
    </source>
</evidence>
<protein>
    <submittedName>
        <fullName evidence="3">LysM-repeat proteins and domains</fullName>
    </submittedName>
</protein>
<dbReference type="AlphaFoldDB" id="A0A090Q0V0"/>
<dbReference type="eggNOG" id="COG1388">
    <property type="taxonomic scope" value="Bacteria"/>
</dbReference>
<keyword evidence="4" id="KW-1185">Reference proteome</keyword>
<reference evidence="3" key="1">
    <citation type="journal article" date="2014" name="Genome Announc.">
        <title>Draft Genome Sequences of Marine Flavobacterium Nonlabens Strains NR17, NR24, NR27, NR32, NR33, and Ara13.</title>
        <authorList>
            <person name="Nakanishi M."/>
            <person name="Meirelles P."/>
            <person name="Suzuki R."/>
            <person name="Takatani N."/>
            <person name="Mino S."/>
            <person name="Suda W."/>
            <person name="Oshima K."/>
            <person name="Hattori M."/>
            <person name="Ohkuma M."/>
            <person name="Hosokawa M."/>
            <person name="Miyashita K."/>
            <person name="Thompson F.L."/>
            <person name="Niwa A."/>
            <person name="Sawabe T."/>
            <person name="Sawabe T."/>
        </authorList>
    </citation>
    <scope>NUCLEOTIDE SEQUENCE [LARGE SCALE GENOMIC DNA]</scope>
    <source>
        <strain evidence="3">JCM 19294</strain>
    </source>
</reference>
<feature type="domain" description="LysM" evidence="2">
    <location>
        <begin position="27"/>
        <end position="70"/>
    </location>
</feature>
<dbReference type="Gene3D" id="3.40.50.2300">
    <property type="match status" value="1"/>
</dbReference>
<proteinExistence type="predicted"/>
<feature type="domain" description="LysM" evidence="2">
    <location>
        <begin position="86"/>
        <end position="130"/>
    </location>
</feature>
<dbReference type="SMART" id="SM00257">
    <property type="entry name" value="LysM"/>
    <property type="match status" value="4"/>
</dbReference>
<name>A0A090Q0V0_9FLAO</name>
<dbReference type="SUPFAM" id="SSF53822">
    <property type="entry name" value="Periplasmic binding protein-like I"/>
    <property type="match status" value="1"/>
</dbReference>
<dbReference type="CDD" id="cd00118">
    <property type="entry name" value="LysM"/>
    <property type="match status" value="3"/>
</dbReference>
<feature type="domain" description="LysM" evidence="2">
    <location>
        <begin position="153"/>
        <end position="201"/>
    </location>
</feature>
<evidence type="ECO:0000313" key="4">
    <source>
        <dbReference type="Proteomes" id="UP000029221"/>
    </source>
</evidence>
<evidence type="ECO:0000313" key="3">
    <source>
        <dbReference type="EMBL" id="GAK96645.1"/>
    </source>
</evidence>
<gene>
    <name evidence="3" type="ORF">JCM19294_954</name>
</gene>
<dbReference type="PANTHER" id="PTHR33734">
    <property type="entry name" value="LYSM DOMAIN-CONTAINING GPI-ANCHORED PROTEIN 2"/>
    <property type="match status" value="1"/>
</dbReference>
<dbReference type="SUPFAM" id="SSF54106">
    <property type="entry name" value="LysM domain"/>
    <property type="match status" value="3"/>
</dbReference>
<feature type="signal peptide" evidence="1">
    <location>
        <begin position="1"/>
        <end position="23"/>
    </location>
</feature>
<keyword evidence="1" id="KW-0732">Signal</keyword>
<organism evidence="3 4">
    <name type="scientific">Nonlabens tegetincola</name>
    <dbReference type="NCBI Taxonomy" id="323273"/>
    <lineage>
        <taxon>Bacteria</taxon>
        <taxon>Pseudomonadati</taxon>
        <taxon>Bacteroidota</taxon>
        <taxon>Flavobacteriia</taxon>
        <taxon>Flavobacteriales</taxon>
        <taxon>Flavobacteriaceae</taxon>
        <taxon>Nonlabens</taxon>
    </lineage>
</organism>
<feature type="chain" id="PRO_5001861417" evidence="1">
    <location>
        <begin position="24"/>
        <end position="573"/>
    </location>
</feature>
<dbReference type="PANTHER" id="PTHR33734:SF22">
    <property type="entry name" value="MEMBRANE-BOUND LYTIC MUREIN TRANSGLYCOSYLASE D"/>
    <property type="match status" value="1"/>
</dbReference>
<dbReference type="InterPro" id="IPR036779">
    <property type="entry name" value="LysM_dom_sf"/>
</dbReference>
<dbReference type="Gene3D" id="3.10.350.10">
    <property type="entry name" value="LysM domain"/>
    <property type="match status" value="3"/>
</dbReference>
<dbReference type="RefSeq" id="WP_042278069.1">
    <property type="nucleotide sequence ID" value="NZ_BBML01000003.1"/>
</dbReference>
<accession>A0A090Q0V0</accession>
<dbReference type="Proteomes" id="UP000029221">
    <property type="component" value="Unassembled WGS sequence"/>
</dbReference>
<evidence type="ECO:0000259" key="2">
    <source>
        <dbReference type="PROSITE" id="PS51782"/>
    </source>
</evidence>
<dbReference type="InterPro" id="IPR018392">
    <property type="entry name" value="LysM"/>
</dbReference>
<dbReference type="Pfam" id="PF01476">
    <property type="entry name" value="LysM"/>
    <property type="match status" value="3"/>
</dbReference>
<dbReference type="InterPro" id="IPR028082">
    <property type="entry name" value="Peripla_BP_I"/>
</dbReference>
<dbReference type="EMBL" id="BBML01000003">
    <property type="protein sequence ID" value="GAK96645.1"/>
    <property type="molecule type" value="Genomic_DNA"/>
</dbReference>
<comment type="caution">
    <text evidence="3">The sequence shown here is derived from an EMBL/GenBank/DDBJ whole genome shotgun (WGS) entry which is preliminary data.</text>
</comment>